<gene>
    <name evidence="7" type="ORF">F1193_09245</name>
</gene>
<feature type="domain" description="RDD" evidence="6">
    <location>
        <begin position="22"/>
        <end position="148"/>
    </location>
</feature>
<dbReference type="RefSeq" id="WP_150097435.1">
    <property type="nucleotide sequence ID" value="NZ_VWPL01000013.1"/>
</dbReference>
<comment type="caution">
    <text evidence="7">The sequence shown here is derived from an EMBL/GenBank/DDBJ whole genome shotgun (WGS) entry which is preliminary data.</text>
</comment>
<sequence>MPLKRPHKFDPDAEPELFEGVLARRMVAFLVDVCIVLAPMIVLWVAFAILGVLTLGLGWMLFWLIGPAALGWALLYTASTLGGPYSATVGMRMHGLEMRTWYGAPVYPLLACVRLLVFFIVVSVLTPAVLLVGLFNGRRRLLHDFICGTVVINTVPRSVELVIRR</sequence>
<keyword evidence="2 5" id="KW-0812">Transmembrane</keyword>
<keyword evidence="4 5" id="KW-0472">Membrane</keyword>
<accession>A0A5M6I1J8</accession>
<evidence type="ECO:0000313" key="7">
    <source>
        <dbReference type="EMBL" id="KAA5601735.1"/>
    </source>
</evidence>
<dbReference type="Proteomes" id="UP000323886">
    <property type="component" value="Unassembled WGS sequence"/>
</dbReference>
<evidence type="ECO:0000256" key="2">
    <source>
        <dbReference type="ARBA" id="ARBA00022692"/>
    </source>
</evidence>
<name>A0A5M6I1J8_9HYPH</name>
<dbReference type="InterPro" id="IPR010432">
    <property type="entry name" value="RDD"/>
</dbReference>
<dbReference type="GO" id="GO:0016020">
    <property type="term" value="C:membrane"/>
    <property type="evidence" value="ECO:0007669"/>
    <property type="project" value="UniProtKB-SubCell"/>
</dbReference>
<feature type="transmembrane region" description="Helical" evidence="5">
    <location>
        <begin position="27"/>
        <end position="53"/>
    </location>
</feature>
<keyword evidence="8" id="KW-1185">Reference proteome</keyword>
<evidence type="ECO:0000256" key="5">
    <source>
        <dbReference type="SAM" id="Phobius"/>
    </source>
</evidence>
<proteinExistence type="predicted"/>
<dbReference type="Pfam" id="PF06271">
    <property type="entry name" value="RDD"/>
    <property type="match status" value="1"/>
</dbReference>
<feature type="transmembrane region" description="Helical" evidence="5">
    <location>
        <begin position="106"/>
        <end position="135"/>
    </location>
</feature>
<evidence type="ECO:0000259" key="6">
    <source>
        <dbReference type="Pfam" id="PF06271"/>
    </source>
</evidence>
<comment type="subcellular location">
    <subcellularLocation>
        <location evidence="1">Membrane</location>
        <topology evidence="1">Multi-pass membrane protein</topology>
    </subcellularLocation>
</comment>
<evidence type="ECO:0000313" key="8">
    <source>
        <dbReference type="Proteomes" id="UP000323886"/>
    </source>
</evidence>
<evidence type="ECO:0000256" key="4">
    <source>
        <dbReference type="ARBA" id="ARBA00023136"/>
    </source>
</evidence>
<protein>
    <submittedName>
        <fullName evidence="7">RDD family protein</fullName>
    </submittedName>
</protein>
<reference evidence="7 8" key="1">
    <citation type="submission" date="2019-09" db="EMBL/GenBank/DDBJ databases">
        <title>Draft Whole-Genome sequence of Blastochloris sulfoviridis DSM 729.</title>
        <authorList>
            <person name="Meyer T.E."/>
            <person name="Kyndt J.A."/>
        </authorList>
    </citation>
    <scope>NUCLEOTIDE SEQUENCE [LARGE SCALE GENOMIC DNA]</scope>
    <source>
        <strain evidence="7 8">DSM 729</strain>
    </source>
</reference>
<evidence type="ECO:0000256" key="1">
    <source>
        <dbReference type="ARBA" id="ARBA00004141"/>
    </source>
</evidence>
<evidence type="ECO:0000256" key="3">
    <source>
        <dbReference type="ARBA" id="ARBA00022989"/>
    </source>
</evidence>
<keyword evidence="3 5" id="KW-1133">Transmembrane helix</keyword>
<dbReference type="AlphaFoldDB" id="A0A5M6I1J8"/>
<dbReference type="EMBL" id="VWPL01000013">
    <property type="protein sequence ID" value="KAA5601735.1"/>
    <property type="molecule type" value="Genomic_DNA"/>
</dbReference>
<dbReference type="OrthoDB" id="7270324at2"/>
<feature type="transmembrane region" description="Helical" evidence="5">
    <location>
        <begin position="60"/>
        <end position="86"/>
    </location>
</feature>
<organism evidence="7 8">
    <name type="scientific">Blastochloris sulfoviridis</name>
    <dbReference type="NCBI Taxonomy" id="50712"/>
    <lineage>
        <taxon>Bacteria</taxon>
        <taxon>Pseudomonadati</taxon>
        <taxon>Pseudomonadota</taxon>
        <taxon>Alphaproteobacteria</taxon>
        <taxon>Hyphomicrobiales</taxon>
        <taxon>Blastochloridaceae</taxon>
        <taxon>Blastochloris</taxon>
    </lineage>
</organism>